<dbReference type="PROSITE" id="PS01229">
    <property type="entry name" value="COF_2"/>
    <property type="match status" value="1"/>
</dbReference>
<dbReference type="PANTHER" id="PTHR10000">
    <property type="entry name" value="PHOSPHOSERINE PHOSPHATASE"/>
    <property type="match status" value="1"/>
</dbReference>
<dbReference type="InterPro" id="IPR036412">
    <property type="entry name" value="HAD-like_sf"/>
</dbReference>
<dbReference type="NCBIfam" id="TIGR00099">
    <property type="entry name" value="Cof-subfamily"/>
    <property type="match status" value="1"/>
</dbReference>
<dbReference type="EMBL" id="DXBE01000062">
    <property type="protein sequence ID" value="HIZ69850.1"/>
    <property type="molecule type" value="Genomic_DNA"/>
</dbReference>
<dbReference type="InterPro" id="IPR000150">
    <property type="entry name" value="Cof"/>
</dbReference>
<organism evidence="1 2">
    <name type="scientific">Candidatus Prevotella avicola</name>
    <dbReference type="NCBI Taxonomy" id="2838738"/>
    <lineage>
        <taxon>Bacteria</taxon>
        <taxon>Pseudomonadati</taxon>
        <taxon>Bacteroidota</taxon>
        <taxon>Bacteroidia</taxon>
        <taxon>Bacteroidales</taxon>
        <taxon>Prevotellaceae</taxon>
        <taxon>Prevotella</taxon>
    </lineage>
</organism>
<protein>
    <submittedName>
        <fullName evidence="1">Cof-type HAD-IIB family hydrolase</fullName>
    </submittedName>
</protein>
<dbReference type="Pfam" id="PF08282">
    <property type="entry name" value="Hydrolase_3"/>
    <property type="match status" value="1"/>
</dbReference>
<reference evidence="1" key="2">
    <citation type="submission" date="2021-04" db="EMBL/GenBank/DDBJ databases">
        <authorList>
            <person name="Gilroy R."/>
        </authorList>
    </citation>
    <scope>NUCLEOTIDE SEQUENCE</scope>
    <source>
        <strain evidence="1">ChiHecec3B27-8219</strain>
    </source>
</reference>
<dbReference type="InterPro" id="IPR006379">
    <property type="entry name" value="HAD-SF_hydro_IIB"/>
</dbReference>
<dbReference type="SUPFAM" id="SSF56784">
    <property type="entry name" value="HAD-like"/>
    <property type="match status" value="1"/>
</dbReference>
<dbReference type="PROSITE" id="PS01228">
    <property type="entry name" value="COF_1"/>
    <property type="match status" value="1"/>
</dbReference>
<dbReference type="Gene3D" id="3.40.50.1000">
    <property type="entry name" value="HAD superfamily/HAD-like"/>
    <property type="match status" value="1"/>
</dbReference>
<dbReference type="SFLD" id="SFLDG01140">
    <property type="entry name" value="C2.B:_Phosphomannomutase_and_P"/>
    <property type="match status" value="1"/>
</dbReference>
<dbReference type="GO" id="GO:0005829">
    <property type="term" value="C:cytosol"/>
    <property type="evidence" value="ECO:0007669"/>
    <property type="project" value="TreeGrafter"/>
</dbReference>
<dbReference type="Proteomes" id="UP000824055">
    <property type="component" value="Unassembled WGS sequence"/>
</dbReference>
<evidence type="ECO:0000313" key="1">
    <source>
        <dbReference type="EMBL" id="HIZ69850.1"/>
    </source>
</evidence>
<dbReference type="SFLD" id="SFLDS00003">
    <property type="entry name" value="Haloacid_Dehalogenase"/>
    <property type="match status" value="1"/>
</dbReference>
<name>A0A9D2G0I3_9BACT</name>
<dbReference type="AlphaFoldDB" id="A0A9D2G0I3"/>
<accession>A0A9D2G0I3</accession>
<sequence>MVKALFFDIDGTLVSFKTHRIPHSTISAIEQAKARGVRIYISTGRPLSIINNIGEIADLVDGYIATNGAYCMVGNEVIHCGEIPRRDVDTFMRLADEQGFSCMVVGEHDLAIYNGDEKINAIFRGVLNVKDIPENVPMEPILRQRILQLTPVMTEEEEARLMTQLPGCIASRWCPDFMDITAKGADKGNALKIMAAHQHIDIQETMAFGDGGNDLSIIQDAGIGVAMGNANECLKQAADYVTTSVDEDGVYNALKHFEVI</sequence>
<evidence type="ECO:0000313" key="2">
    <source>
        <dbReference type="Proteomes" id="UP000824055"/>
    </source>
</evidence>
<keyword evidence="1" id="KW-0378">Hydrolase</keyword>
<reference evidence="1" key="1">
    <citation type="journal article" date="2021" name="PeerJ">
        <title>Extensive microbial diversity within the chicken gut microbiome revealed by metagenomics and culture.</title>
        <authorList>
            <person name="Gilroy R."/>
            <person name="Ravi A."/>
            <person name="Getino M."/>
            <person name="Pursley I."/>
            <person name="Horton D.L."/>
            <person name="Alikhan N.F."/>
            <person name="Baker D."/>
            <person name="Gharbi K."/>
            <person name="Hall N."/>
            <person name="Watson M."/>
            <person name="Adriaenssens E.M."/>
            <person name="Foster-Nyarko E."/>
            <person name="Jarju S."/>
            <person name="Secka A."/>
            <person name="Antonio M."/>
            <person name="Oren A."/>
            <person name="Chaudhuri R.R."/>
            <person name="La Ragione R."/>
            <person name="Hildebrand F."/>
            <person name="Pallen M.J."/>
        </authorList>
    </citation>
    <scope>NUCLEOTIDE SEQUENCE</scope>
    <source>
        <strain evidence="1">ChiHecec3B27-8219</strain>
    </source>
</reference>
<proteinExistence type="predicted"/>
<dbReference type="InterPro" id="IPR023214">
    <property type="entry name" value="HAD_sf"/>
</dbReference>
<dbReference type="PANTHER" id="PTHR10000:SF25">
    <property type="entry name" value="PHOSPHATASE YKRA-RELATED"/>
    <property type="match status" value="1"/>
</dbReference>
<dbReference type="PRINTS" id="PR00119">
    <property type="entry name" value="CATATPASE"/>
</dbReference>
<dbReference type="Gene3D" id="3.30.1240.10">
    <property type="match status" value="1"/>
</dbReference>
<comment type="caution">
    <text evidence="1">The sequence shown here is derived from an EMBL/GenBank/DDBJ whole genome shotgun (WGS) entry which is preliminary data.</text>
</comment>
<dbReference type="GO" id="GO:0016791">
    <property type="term" value="F:phosphatase activity"/>
    <property type="evidence" value="ECO:0007669"/>
    <property type="project" value="TreeGrafter"/>
</dbReference>
<dbReference type="NCBIfam" id="TIGR01484">
    <property type="entry name" value="HAD-SF-IIB"/>
    <property type="match status" value="1"/>
</dbReference>
<dbReference type="GO" id="GO:0000287">
    <property type="term" value="F:magnesium ion binding"/>
    <property type="evidence" value="ECO:0007669"/>
    <property type="project" value="TreeGrafter"/>
</dbReference>
<dbReference type="SFLD" id="SFLDG01144">
    <property type="entry name" value="C2.B.4:_PGP_Like"/>
    <property type="match status" value="1"/>
</dbReference>
<gene>
    <name evidence="1" type="ORF">H9966_08235</name>
</gene>